<dbReference type="OrthoDB" id="433474at2759"/>
<organism evidence="5 8">
    <name type="scientific">Didymodactylos carnosus</name>
    <dbReference type="NCBI Taxonomy" id="1234261"/>
    <lineage>
        <taxon>Eukaryota</taxon>
        <taxon>Metazoa</taxon>
        <taxon>Spiralia</taxon>
        <taxon>Gnathifera</taxon>
        <taxon>Rotifera</taxon>
        <taxon>Eurotatoria</taxon>
        <taxon>Bdelloidea</taxon>
        <taxon>Philodinida</taxon>
        <taxon>Philodinidae</taxon>
        <taxon>Didymodactylos</taxon>
    </lineage>
</organism>
<keyword evidence="1" id="KW-0378">Hydrolase</keyword>
<dbReference type="EMBL" id="CAJOBA010039027">
    <property type="protein sequence ID" value="CAF4070793.1"/>
    <property type="molecule type" value="Genomic_DNA"/>
</dbReference>
<keyword evidence="2" id="KW-1133">Transmembrane helix</keyword>
<dbReference type="AlphaFoldDB" id="A0A815L548"/>
<dbReference type="Proteomes" id="UP000663829">
    <property type="component" value="Unassembled WGS sequence"/>
</dbReference>
<dbReference type="InterPro" id="IPR049492">
    <property type="entry name" value="BD-FAE-like_dom"/>
</dbReference>
<keyword evidence="8" id="KW-1185">Reference proteome</keyword>
<comment type="caution">
    <text evidence="5">The sequence shown here is derived from an EMBL/GenBank/DDBJ whole genome shotgun (WGS) entry which is preliminary data.</text>
</comment>
<dbReference type="InterPro" id="IPR029058">
    <property type="entry name" value="AB_hydrolase_fold"/>
</dbReference>
<dbReference type="GO" id="GO:0016787">
    <property type="term" value="F:hydrolase activity"/>
    <property type="evidence" value="ECO:0007669"/>
    <property type="project" value="UniProtKB-KW"/>
</dbReference>
<dbReference type="SUPFAM" id="SSF53474">
    <property type="entry name" value="alpha/beta-Hydrolases"/>
    <property type="match status" value="1"/>
</dbReference>
<accession>A0A815L548</accession>
<evidence type="ECO:0000313" key="5">
    <source>
        <dbReference type="EMBL" id="CAF1399687.1"/>
    </source>
</evidence>
<dbReference type="Pfam" id="PF20434">
    <property type="entry name" value="BD-FAE"/>
    <property type="match status" value="1"/>
</dbReference>
<dbReference type="InterPro" id="IPR050300">
    <property type="entry name" value="GDXG_lipolytic_enzyme"/>
</dbReference>
<feature type="transmembrane region" description="Helical" evidence="2">
    <location>
        <begin position="116"/>
        <end position="138"/>
    </location>
</feature>
<dbReference type="EMBL" id="CAJNOQ010017463">
    <property type="protein sequence ID" value="CAF1399687.1"/>
    <property type="molecule type" value="Genomic_DNA"/>
</dbReference>
<dbReference type="PANTHER" id="PTHR48081">
    <property type="entry name" value="AB HYDROLASE SUPERFAMILY PROTEIN C4A8.06C"/>
    <property type="match status" value="1"/>
</dbReference>
<dbReference type="Proteomes" id="UP000677228">
    <property type="component" value="Unassembled WGS sequence"/>
</dbReference>
<evidence type="ECO:0000259" key="3">
    <source>
        <dbReference type="Pfam" id="PF20434"/>
    </source>
</evidence>
<evidence type="ECO:0000256" key="1">
    <source>
        <dbReference type="ARBA" id="ARBA00022801"/>
    </source>
</evidence>
<evidence type="ECO:0000256" key="2">
    <source>
        <dbReference type="SAM" id="Phobius"/>
    </source>
</evidence>
<name>A0A815L548_9BILA</name>
<feature type="transmembrane region" description="Helical" evidence="2">
    <location>
        <begin position="145"/>
        <end position="165"/>
    </location>
</feature>
<evidence type="ECO:0000313" key="4">
    <source>
        <dbReference type="EMBL" id="CAF1264469.1"/>
    </source>
</evidence>
<dbReference type="Proteomes" id="UP000681722">
    <property type="component" value="Unassembled WGS sequence"/>
</dbReference>
<sequence>MYSLSNVTSRLRFTPVDTNVIHNIVYYNGTESEPAHVNHRLDIWIPPTPSPSPQSTESTTNIQSQKIPIVIHVHGGGWQRGNKNNEWRGGPNIGRCVAKENMIGVVISYRLAAPSIYVLLLRCLILAILISIPLSFIIKKSYLKVFSITYVLIIPIMFLIGRYFYKQPIHIDHMLEDVCRAITYVREHIEEHCQQADINSIYLSGHSAGAHLISLLVLNPEYFKKNQIKNPYSFIKVDDESMIALGNEIDSKAYEWLQKVIKSQIVQLNAFIFVGSNSTLVTNVPLIFCSCKCDLKEYYCVISMSGIYSLRNPLHDEYFNFRNIFFRLMYVSSAIPTHDILTYSPIEYIIKHEQQNDTDKNLHHVPFLVLSAQMDLGLEIDAQRFVSKLKQHHYYVEYYIIPKTSHATIASQFPKYDSHKHYFEFIKKIQTQTIIMSQ</sequence>
<protein>
    <recommendedName>
        <fullName evidence="3">BD-FAE-like domain-containing protein</fullName>
    </recommendedName>
</protein>
<dbReference type="PANTHER" id="PTHR48081:SF33">
    <property type="entry name" value="KYNURENINE FORMAMIDASE"/>
    <property type="match status" value="1"/>
</dbReference>
<reference evidence="5" key="1">
    <citation type="submission" date="2021-02" db="EMBL/GenBank/DDBJ databases">
        <authorList>
            <person name="Nowell W R."/>
        </authorList>
    </citation>
    <scope>NUCLEOTIDE SEQUENCE</scope>
</reference>
<keyword evidence="2" id="KW-0812">Transmembrane</keyword>
<gene>
    <name evidence="5" type="ORF">GPM918_LOCUS33202</name>
    <name evidence="4" type="ORF">OVA965_LOCUS26884</name>
    <name evidence="7" type="ORF">SRO942_LOCUS33883</name>
    <name evidence="6" type="ORF">TMI583_LOCUS27627</name>
</gene>
<keyword evidence="2" id="KW-0472">Membrane</keyword>
<dbReference type="EMBL" id="CAJOBC010082882">
    <property type="protein sequence ID" value="CAF4293627.1"/>
    <property type="molecule type" value="Genomic_DNA"/>
</dbReference>
<proteinExistence type="predicted"/>
<feature type="domain" description="BD-FAE-like" evidence="3">
    <location>
        <begin position="63"/>
        <end position="113"/>
    </location>
</feature>
<dbReference type="EMBL" id="CAJNOK010017469">
    <property type="protein sequence ID" value="CAF1264469.1"/>
    <property type="molecule type" value="Genomic_DNA"/>
</dbReference>
<evidence type="ECO:0000313" key="8">
    <source>
        <dbReference type="Proteomes" id="UP000663829"/>
    </source>
</evidence>
<dbReference type="Gene3D" id="3.40.50.1820">
    <property type="entry name" value="alpha/beta hydrolase"/>
    <property type="match status" value="1"/>
</dbReference>
<evidence type="ECO:0000313" key="7">
    <source>
        <dbReference type="EMBL" id="CAF4293627.1"/>
    </source>
</evidence>
<dbReference type="Proteomes" id="UP000682733">
    <property type="component" value="Unassembled WGS sequence"/>
</dbReference>
<evidence type="ECO:0000313" key="6">
    <source>
        <dbReference type="EMBL" id="CAF4070793.1"/>
    </source>
</evidence>